<dbReference type="SUPFAM" id="SSF101148">
    <property type="entry name" value="Plant invertase/pectin methylesterase inhibitor"/>
    <property type="match status" value="1"/>
</dbReference>
<accession>A0AAV8SG65</accession>
<dbReference type="SUPFAM" id="SSF51126">
    <property type="entry name" value="Pectin lyase-like"/>
    <property type="match status" value="1"/>
</dbReference>
<comment type="catalytic activity">
    <reaction evidence="9">
        <text>[(1-&gt;4)-alpha-D-galacturonosyl methyl ester](n) + n H2O = [(1-&gt;4)-alpha-D-galacturonosyl](n) + n methanol + n H(+)</text>
        <dbReference type="Rhea" id="RHEA:22380"/>
        <dbReference type="Rhea" id="RHEA-COMP:14570"/>
        <dbReference type="Rhea" id="RHEA-COMP:14573"/>
        <dbReference type="ChEBI" id="CHEBI:15377"/>
        <dbReference type="ChEBI" id="CHEBI:15378"/>
        <dbReference type="ChEBI" id="CHEBI:17790"/>
        <dbReference type="ChEBI" id="CHEBI:140522"/>
        <dbReference type="ChEBI" id="CHEBI:140523"/>
        <dbReference type="EC" id="3.1.1.11"/>
    </reaction>
</comment>
<dbReference type="InterPro" id="IPR035513">
    <property type="entry name" value="Invertase/methylesterase_inhib"/>
</dbReference>
<sequence length="595" mass="66148">MDKSYEYESYEKAADAEQAEKEFRSKKRRNAIVITMSTVILISVAIFFLIGISTFDNSRSDHKSSSSLLNSSSQVISALCNVTRYQELCYSSMSSALELEATSSNDTNGKEPGLGELFLISLKIALNESSKLSNLPTKIMSSEDYFSEISDTLVQSALNACEKLFMDATDRIKDSISAMEVGQGDNNMVLITSSIIDIRTWLSTAITDHETCIDGVQETGRQSITDEMTEAVAISTKYTSNSLAIFSNVWAIVNDVNIRFHRKLLTSVAGFPRWVERRLLREENLKPNVTVAKDGSGDFKTINEALKLIPRMSSSRFVIYVKEGVYVENVTIDVYGWNVMMYGDGMDKTIVSGSKNMADGVTTYYSATFAAEGQGFIARDMGFVNTAGPEKFQAVALRSSSDRSVFYRCSFEAYQDTLYTHTNRQFYRDCRISGTIDFIFGNAAVVFQNCSIHLKQALKNQFSVITCQGKSDPNQNSGFSLQRCQITPDADLTMPAFLGRPWRDYATTVVMESFMGRFLDPLGWVELNPNGGPPTATFYGEFQNDGPGSAIGGRVRWPGVKPNLTTEEAARFSVEELIQGSQWLPEANVEYDTKL</sequence>
<evidence type="ECO:0000256" key="1">
    <source>
        <dbReference type="ARBA" id="ARBA00004191"/>
    </source>
</evidence>
<dbReference type="InterPro" id="IPR000070">
    <property type="entry name" value="Pectinesterase_cat"/>
</dbReference>
<comment type="function">
    <text evidence="9">Acts in the modification of cell walls via demethylesterification of cell wall pectin.</text>
</comment>
<dbReference type="PROSITE" id="PS00503">
    <property type="entry name" value="PECTINESTERASE_2"/>
    <property type="match status" value="1"/>
</dbReference>
<dbReference type="EMBL" id="JAIWQS010000011">
    <property type="protein sequence ID" value="KAJ8750993.1"/>
    <property type="molecule type" value="Genomic_DNA"/>
</dbReference>
<gene>
    <name evidence="12" type="ORF">K2173_016174</name>
</gene>
<keyword evidence="10" id="KW-1133">Transmembrane helix</keyword>
<evidence type="ECO:0000256" key="10">
    <source>
        <dbReference type="SAM" id="Phobius"/>
    </source>
</evidence>
<dbReference type="Pfam" id="PF04043">
    <property type="entry name" value="PMEI"/>
    <property type="match status" value="1"/>
</dbReference>
<dbReference type="Gene3D" id="2.160.20.10">
    <property type="entry name" value="Single-stranded right-handed beta-helix, Pectin lyase-like"/>
    <property type="match status" value="1"/>
</dbReference>
<keyword evidence="13" id="KW-1185">Reference proteome</keyword>
<evidence type="ECO:0000256" key="6">
    <source>
        <dbReference type="ARBA" id="ARBA00022801"/>
    </source>
</evidence>
<comment type="similarity">
    <text evidence="3">In the N-terminal section; belongs to the PMEI family.</text>
</comment>
<dbReference type="FunFam" id="2.160.20.10:FF:000001">
    <property type="entry name" value="Pectinesterase"/>
    <property type="match status" value="1"/>
</dbReference>
<feature type="active site" evidence="8">
    <location>
        <position position="437"/>
    </location>
</feature>
<keyword evidence="7 9" id="KW-0063">Aspartyl esterase</keyword>
<evidence type="ECO:0000259" key="11">
    <source>
        <dbReference type="SMART" id="SM00856"/>
    </source>
</evidence>
<dbReference type="AlphaFoldDB" id="A0AAV8SG65"/>
<dbReference type="SMART" id="SM00856">
    <property type="entry name" value="PMEI"/>
    <property type="match status" value="1"/>
</dbReference>
<dbReference type="Pfam" id="PF01095">
    <property type="entry name" value="Pectinesterase"/>
    <property type="match status" value="1"/>
</dbReference>
<dbReference type="GO" id="GO:0030599">
    <property type="term" value="F:pectinesterase activity"/>
    <property type="evidence" value="ECO:0007669"/>
    <property type="project" value="UniProtKB-UniRule"/>
</dbReference>
<proteinExistence type="inferred from homology"/>
<protein>
    <recommendedName>
        <fullName evidence="9">Pectinesterase</fullName>
        <ecNumber evidence="9">3.1.1.11</ecNumber>
    </recommendedName>
</protein>
<keyword evidence="9" id="KW-0961">Cell wall biogenesis/degradation</keyword>
<evidence type="ECO:0000256" key="9">
    <source>
        <dbReference type="RuleBase" id="RU000589"/>
    </source>
</evidence>
<keyword evidence="6 9" id="KW-0378">Hydrolase</keyword>
<evidence type="ECO:0000256" key="7">
    <source>
        <dbReference type="ARBA" id="ARBA00023085"/>
    </source>
</evidence>
<evidence type="ECO:0000256" key="8">
    <source>
        <dbReference type="PROSITE-ProRule" id="PRU10040"/>
    </source>
</evidence>
<evidence type="ECO:0000256" key="2">
    <source>
        <dbReference type="ARBA" id="ARBA00005184"/>
    </source>
</evidence>
<dbReference type="PROSITE" id="PS00800">
    <property type="entry name" value="PECTINESTERASE_1"/>
    <property type="match status" value="1"/>
</dbReference>
<dbReference type="CDD" id="cd15798">
    <property type="entry name" value="PMEI-like_3"/>
    <property type="match status" value="1"/>
</dbReference>
<comment type="caution">
    <text evidence="12">The sequence shown here is derived from an EMBL/GenBank/DDBJ whole genome shotgun (WGS) entry which is preliminary data.</text>
</comment>
<dbReference type="InterPro" id="IPR006501">
    <property type="entry name" value="Pectinesterase_inhib_dom"/>
</dbReference>
<evidence type="ECO:0000313" key="13">
    <source>
        <dbReference type="Proteomes" id="UP001159364"/>
    </source>
</evidence>
<dbReference type="InterPro" id="IPR018040">
    <property type="entry name" value="Pectinesterase_Tyr_AS"/>
</dbReference>
<feature type="transmembrane region" description="Helical" evidence="10">
    <location>
        <begin position="31"/>
        <end position="55"/>
    </location>
</feature>
<reference evidence="12 13" key="1">
    <citation type="submission" date="2021-09" db="EMBL/GenBank/DDBJ databases">
        <title>Genomic insights and catalytic innovation underlie evolution of tropane alkaloids biosynthesis.</title>
        <authorList>
            <person name="Wang Y.-J."/>
            <person name="Tian T."/>
            <person name="Huang J.-P."/>
            <person name="Huang S.-X."/>
        </authorList>
    </citation>
    <scope>NUCLEOTIDE SEQUENCE [LARGE SCALE GENOMIC DNA]</scope>
    <source>
        <strain evidence="12">KIB-2018</strain>
        <tissue evidence="12">Leaf</tissue>
    </source>
</reference>
<dbReference type="PANTHER" id="PTHR31707">
    <property type="entry name" value="PECTINESTERASE"/>
    <property type="match status" value="1"/>
</dbReference>
<keyword evidence="10" id="KW-0472">Membrane</keyword>
<dbReference type="Proteomes" id="UP001159364">
    <property type="component" value="Linkage Group LG11"/>
</dbReference>
<comment type="pathway">
    <text evidence="2 9">Glycan metabolism; pectin degradation; 2-dehydro-3-deoxy-D-gluconate from pectin: step 1/5.</text>
</comment>
<evidence type="ECO:0000256" key="3">
    <source>
        <dbReference type="ARBA" id="ARBA00006027"/>
    </source>
</evidence>
<evidence type="ECO:0000256" key="5">
    <source>
        <dbReference type="ARBA" id="ARBA00022512"/>
    </source>
</evidence>
<keyword evidence="10" id="KW-0812">Transmembrane</keyword>
<organism evidence="12 13">
    <name type="scientific">Erythroxylum novogranatense</name>
    <dbReference type="NCBI Taxonomy" id="1862640"/>
    <lineage>
        <taxon>Eukaryota</taxon>
        <taxon>Viridiplantae</taxon>
        <taxon>Streptophyta</taxon>
        <taxon>Embryophyta</taxon>
        <taxon>Tracheophyta</taxon>
        <taxon>Spermatophyta</taxon>
        <taxon>Magnoliopsida</taxon>
        <taxon>eudicotyledons</taxon>
        <taxon>Gunneridae</taxon>
        <taxon>Pentapetalae</taxon>
        <taxon>rosids</taxon>
        <taxon>fabids</taxon>
        <taxon>Malpighiales</taxon>
        <taxon>Erythroxylaceae</taxon>
        <taxon>Erythroxylum</taxon>
    </lineage>
</organism>
<dbReference type="GO" id="GO:0004857">
    <property type="term" value="F:enzyme inhibitor activity"/>
    <property type="evidence" value="ECO:0007669"/>
    <property type="project" value="InterPro"/>
</dbReference>
<dbReference type="EC" id="3.1.1.11" evidence="9"/>
<evidence type="ECO:0000313" key="12">
    <source>
        <dbReference type="EMBL" id="KAJ8750993.1"/>
    </source>
</evidence>
<name>A0AAV8SG65_9ROSI</name>
<dbReference type="InterPro" id="IPR012334">
    <property type="entry name" value="Pectin_lyas_fold"/>
</dbReference>
<dbReference type="InterPro" id="IPR011050">
    <property type="entry name" value="Pectin_lyase_fold/virulence"/>
</dbReference>
<evidence type="ECO:0000256" key="4">
    <source>
        <dbReference type="ARBA" id="ARBA00007786"/>
    </source>
</evidence>
<dbReference type="Gene3D" id="1.20.140.40">
    <property type="entry name" value="Invertase/pectin methylesterase inhibitor family protein"/>
    <property type="match status" value="1"/>
</dbReference>
<dbReference type="NCBIfam" id="TIGR01614">
    <property type="entry name" value="PME_inhib"/>
    <property type="match status" value="1"/>
</dbReference>
<comment type="similarity">
    <text evidence="4">In the C-terminal section; belongs to the pectinesterase family.</text>
</comment>
<keyword evidence="5 9" id="KW-0134">Cell wall</keyword>
<comment type="subcellular location">
    <subcellularLocation>
        <location evidence="1 9">Secreted</location>
        <location evidence="1 9">Cell wall</location>
    </subcellularLocation>
</comment>
<feature type="domain" description="Pectinesterase inhibitor" evidence="11">
    <location>
        <begin position="71"/>
        <end position="245"/>
    </location>
</feature>
<dbReference type="GO" id="GO:0045490">
    <property type="term" value="P:pectin catabolic process"/>
    <property type="evidence" value="ECO:0007669"/>
    <property type="project" value="UniProtKB-UniRule"/>
</dbReference>
<dbReference type="GO" id="GO:0042545">
    <property type="term" value="P:cell wall modification"/>
    <property type="evidence" value="ECO:0007669"/>
    <property type="project" value="UniProtKB-UniRule"/>
</dbReference>
<keyword evidence="9" id="KW-0964">Secreted</keyword>
<dbReference type="InterPro" id="IPR033131">
    <property type="entry name" value="Pectinesterase_Asp_AS"/>
</dbReference>